<dbReference type="InterPro" id="IPR013785">
    <property type="entry name" value="Aldolase_TIM"/>
</dbReference>
<organism evidence="1 2">
    <name type="scientific">Sessilibacter corallicola</name>
    <dbReference type="NCBI Taxonomy" id="2904075"/>
    <lineage>
        <taxon>Bacteria</taxon>
        <taxon>Pseudomonadati</taxon>
        <taxon>Pseudomonadota</taxon>
        <taxon>Gammaproteobacteria</taxon>
        <taxon>Cellvibrionales</taxon>
        <taxon>Cellvibrionaceae</taxon>
        <taxon>Sessilibacter</taxon>
    </lineage>
</organism>
<name>A0ABQ0AB97_9GAMM</name>
<keyword evidence="2" id="KW-1185">Reference proteome</keyword>
<dbReference type="SMART" id="SM01133">
    <property type="entry name" value="DeoC"/>
    <property type="match status" value="1"/>
</dbReference>
<dbReference type="SUPFAM" id="SSF51569">
    <property type="entry name" value="Aldolase"/>
    <property type="match status" value="1"/>
</dbReference>
<protein>
    <submittedName>
        <fullName evidence="1">2-amino-3,7-dideoxy-D-threo-hept-6-ulosonate synthase</fullName>
    </submittedName>
</protein>
<evidence type="ECO:0000313" key="2">
    <source>
        <dbReference type="Proteomes" id="UP001465153"/>
    </source>
</evidence>
<comment type="caution">
    <text evidence="1">The sequence shown here is derived from an EMBL/GenBank/DDBJ whole genome shotgun (WGS) entry which is preliminary data.</text>
</comment>
<dbReference type="PANTHER" id="PTHR47916">
    <property type="entry name" value="FRUCTOSE-BISPHOSPHATE ALDOLASE CLASS 1"/>
    <property type="match status" value="1"/>
</dbReference>
<dbReference type="Pfam" id="PF01791">
    <property type="entry name" value="DeoC"/>
    <property type="match status" value="1"/>
</dbReference>
<reference evidence="1 2" key="1">
    <citation type="submission" date="2024-04" db="EMBL/GenBank/DDBJ databases">
        <title>Draft genome sequence of Sessilibacter corallicola NBRC 116591.</title>
        <authorList>
            <person name="Miyakawa T."/>
            <person name="Kusuya Y."/>
            <person name="Miura T."/>
        </authorList>
    </citation>
    <scope>NUCLEOTIDE SEQUENCE [LARGE SCALE GENOMIC DNA]</scope>
    <source>
        <strain evidence="1 2">KU-00831-HH</strain>
    </source>
</reference>
<dbReference type="Gene3D" id="3.20.20.70">
    <property type="entry name" value="Aldolase class I"/>
    <property type="match status" value="1"/>
</dbReference>
<dbReference type="PIRSF" id="PIRSF038992">
    <property type="entry name" value="Aldolase_Ia"/>
    <property type="match status" value="1"/>
</dbReference>
<dbReference type="PANTHER" id="PTHR47916:SF1">
    <property type="entry name" value="3-HYDROXY-5-PHOSPHONOOXYPENTANE-2,4-DIONE THIOLASE"/>
    <property type="match status" value="1"/>
</dbReference>
<proteinExistence type="predicted"/>
<dbReference type="InterPro" id="IPR050456">
    <property type="entry name" value="DeoC/FbaB_aldolase"/>
</dbReference>
<dbReference type="Proteomes" id="UP001465153">
    <property type="component" value="Unassembled WGS sequence"/>
</dbReference>
<evidence type="ECO:0000313" key="1">
    <source>
        <dbReference type="EMBL" id="GAA6168909.1"/>
    </source>
</evidence>
<dbReference type="InterPro" id="IPR041720">
    <property type="entry name" value="FbaB-like"/>
</dbReference>
<sequence>MSYIGKILRQKRFYFPNENFGTIIPIDHGLTFGPMAGIETDREIGQWISNQNISAVILHRGLLEKLAVNNALNSTTGIILHLNGMSCVSTDLDTKELLTSVDHAQALGADGISFQVNFTELNTSHNLKLIAQLTEQAHRRGLPVLAMLYDKVDVPKEEKLPRMRSIMRAAVELGCDALKVAFPSSIIEIESLMAGFNDKPQVFFAGGDLTSEQDFINKTIAGVSCGAGGLCVGRNVFQNPNKDVFLQKLRFNMEKCAESASRENSMETLPA</sequence>
<gene>
    <name evidence="1" type="ORF">NBRC116591_27200</name>
</gene>
<dbReference type="RefSeq" id="WP_233088159.1">
    <property type="nucleotide sequence ID" value="NZ_BAABWN010000009.1"/>
</dbReference>
<dbReference type="EMBL" id="BAABWN010000009">
    <property type="protein sequence ID" value="GAA6168909.1"/>
    <property type="molecule type" value="Genomic_DNA"/>
</dbReference>
<dbReference type="InterPro" id="IPR002915">
    <property type="entry name" value="DeoC/FbaB/LacD_aldolase"/>
</dbReference>
<accession>A0ABQ0AB97</accession>